<name>A0A3N4SIC7_9ACTN</name>
<keyword evidence="2" id="KW-0378">Hydrolase</keyword>
<feature type="domain" description="CBM2" evidence="10">
    <location>
        <begin position="837"/>
        <end position="947"/>
    </location>
</feature>
<dbReference type="PANTHER" id="PTHR43739">
    <property type="entry name" value="XYLOGLUCANASE (EUROFUNG)"/>
    <property type="match status" value="1"/>
</dbReference>
<dbReference type="Proteomes" id="UP000266906">
    <property type="component" value="Unassembled WGS sequence"/>
</dbReference>
<feature type="compositionally biased region" description="Low complexity" evidence="8">
    <location>
        <begin position="817"/>
        <end position="839"/>
    </location>
</feature>
<feature type="signal peptide" evidence="9">
    <location>
        <begin position="1"/>
        <end position="39"/>
    </location>
</feature>
<evidence type="ECO:0000256" key="8">
    <source>
        <dbReference type="SAM" id="MobiDB-lite"/>
    </source>
</evidence>
<dbReference type="PANTHER" id="PTHR43739:SF2">
    <property type="entry name" value="OLIGOXYLOGLUCAN-REDUCING END-SPECIFIC XYLOGLUCANASE-RELATED"/>
    <property type="match status" value="1"/>
</dbReference>
<evidence type="ECO:0000256" key="4">
    <source>
        <dbReference type="ARBA" id="ARBA00023277"/>
    </source>
</evidence>
<dbReference type="SUPFAM" id="SSF49384">
    <property type="entry name" value="Carbohydrate-binding domain"/>
    <property type="match status" value="1"/>
</dbReference>
<dbReference type="GO" id="GO:0030245">
    <property type="term" value="P:cellulose catabolic process"/>
    <property type="evidence" value="ECO:0007669"/>
    <property type="project" value="UniProtKB-KW"/>
</dbReference>
<dbReference type="Gene3D" id="2.130.10.10">
    <property type="entry name" value="YVTN repeat-like/Quinoprotein amine dehydrogenase"/>
    <property type="match status" value="2"/>
</dbReference>
<reference evidence="11 12" key="1">
    <citation type="submission" date="2018-11" db="EMBL/GenBank/DDBJ databases">
        <title>Sequencing the genomes of 1000 actinobacteria strains.</title>
        <authorList>
            <person name="Klenk H.-P."/>
        </authorList>
    </citation>
    <scope>NUCLEOTIDE SEQUENCE [LARGE SCALE GENOMIC DNA]</scope>
    <source>
        <strain evidence="11 12">DSM 44781</strain>
    </source>
</reference>
<dbReference type="InterPro" id="IPR006311">
    <property type="entry name" value="TAT_signal"/>
</dbReference>
<dbReference type="FunFam" id="2.130.10.10:FF:000534">
    <property type="entry name" value="Xyloglucanase Xgh74A"/>
    <property type="match status" value="1"/>
</dbReference>
<evidence type="ECO:0000256" key="6">
    <source>
        <dbReference type="ARBA" id="ARBA00023326"/>
    </source>
</evidence>
<keyword evidence="4" id="KW-0119">Carbohydrate metabolism</keyword>
<evidence type="ECO:0000256" key="9">
    <source>
        <dbReference type="SAM" id="SignalP"/>
    </source>
</evidence>
<dbReference type="EMBL" id="RKQG01000001">
    <property type="protein sequence ID" value="RPE36264.1"/>
    <property type="molecule type" value="Genomic_DNA"/>
</dbReference>
<evidence type="ECO:0000256" key="7">
    <source>
        <dbReference type="ARBA" id="ARBA00037986"/>
    </source>
</evidence>
<dbReference type="PROSITE" id="PS51318">
    <property type="entry name" value="TAT"/>
    <property type="match status" value="1"/>
</dbReference>
<evidence type="ECO:0000313" key="12">
    <source>
        <dbReference type="Proteomes" id="UP000266906"/>
    </source>
</evidence>
<keyword evidence="12" id="KW-1185">Reference proteome</keyword>
<evidence type="ECO:0000313" key="11">
    <source>
        <dbReference type="EMBL" id="RPE36264.1"/>
    </source>
</evidence>
<keyword evidence="1 9" id="KW-0732">Signal</keyword>
<comment type="similarity">
    <text evidence="7">Belongs to the glycosyl hydrolase 74 family.</text>
</comment>
<dbReference type="InterPro" id="IPR001919">
    <property type="entry name" value="CBD2"/>
</dbReference>
<evidence type="ECO:0000256" key="5">
    <source>
        <dbReference type="ARBA" id="ARBA00023295"/>
    </source>
</evidence>
<evidence type="ECO:0000259" key="10">
    <source>
        <dbReference type="PROSITE" id="PS51173"/>
    </source>
</evidence>
<dbReference type="GO" id="GO:0010411">
    <property type="term" value="P:xyloglucan metabolic process"/>
    <property type="evidence" value="ECO:0007669"/>
    <property type="project" value="TreeGrafter"/>
</dbReference>
<feature type="compositionally biased region" description="Low complexity" evidence="8">
    <location>
        <begin position="794"/>
        <end position="809"/>
    </location>
</feature>
<dbReference type="SUPFAM" id="SSF110296">
    <property type="entry name" value="Oligoxyloglucan reducing end-specific cellobiohydrolase"/>
    <property type="match status" value="2"/>
</dbReference>
<dbReference type="InterPro" id="IPR015943">
    <property type="entry name" value="WD40/YVTN_repeat-like_dom_sf"/>
</dbReference>
<feature type="chain" id="PRO_5038677908" evidence="9">
    <location>
        <begin position="40"/>
        <end position="949"/>
    </location>
</feature>
<protein>
    <submittedName>
        <fullName evidence="11">Cellulose binding domain-containing protein</fullName>
    </submittedName>
</protein>
<keyword evidence="3" id="KW-0136">Cellulose degradation</keyword>
<keyword evidence="6" id="KW-0624">Polysaccharide degradation</keyword>
<gene>
    <name evidence="11" type="ORF">EDD38_4633</name>
</gene>
<dbReference type="InterPro" id="IPR008965">
    <property type="entry name" value="CBM2/CBM3_carb-bd_dom_sf"/>
</dbReference>
<dbReference type="GO" id="GO:0030247">
    <property type="term" value="F:polysaccharide binding"/>
    <property type="evidence" value="ECO:0007669"/>
    <property type="project" value="UniProtKB-UniRule"/>
</dbReference>
<feature type="region of interest" description="Disordered" evidence="8">
    <location>
        <begin position="792"/>
        <end position="839"/>
    </location>
</feature>
<evidence type="ECO:0000256" key="3">
    <source>
        <dbReference type="ARBA" id="ARBA00023001"/>
    </source>
</evidence>
<dbReference type="PROSITE" id="PS51173">
    <property type="entry name" value="CBM2"/>
    <property type="match status" value="1"/>
</dbReference>
<dbReference type="FunFam" id="2.130.10.10:FF:000545">
    <property type="entry name" value="Xyloglucanase Xgh74A"/>
    <property type="match status" value="1"/>
</dbReference>
<dbReference type="InterPro" id="IPR012291">
    <property type="entry name" value="CBM2_carb-bd_dom_sf"/>
</dbReference>
<comment type="caution">
    <text evidence="11">The sequence shown here is derived from an EMBL/GenBank/DDBJ whole genome shotgun (WGS) entry which is preliminary data.</text>
</comment>
<keyword evidence="5" id="KW-0326">Glycosidase</keyword>
<sequence>MTPVPLERRAASRPPVRGRRPVLATVAAAAALAACVATAALPQLTASAAESAGAATAASQPYTWNNVQIGGGGFIPGIVFNQGQQGLVYARTDIGGAYRQDPATKQWIPLLDSLGWDDWGLTGVASLATDAKDPKRVYIAGGTYTNSWDPANGAILRSSDQGKTWQRTTLPFKIGGNMPGRGMGERLTIDPNNDAVLWFGAPSGKGLWRSADYGVTWSQVTAFPVTGSYAPDPTDTSGYQSDPLGVLWEVFDQGSGTVNGVTKTMYVGVADKQNSVYRSDDGGSTWTRIGSQPTGFVPHKAVLDASGGNLFVSYSDTGGPYDGAHGDVWKYATGTGTWTNVSPVPSSDSSNNFFGYSGLTVDRQHPNVLMVTGYSSWWPDTQIWRSTDSGATWKPFWSYNGYPTRVDQYAIDISSVPWLTFNANVSAPEESPKLGWMTESLEIDPFDSDRMMYGTGATLYGSSNLTDFDKGTKVGIAPVVKGLEETAVNDLVSPPTGAPLLSSLGDLGGFKHDDLTKVPAKIFSQPNLTSGTSMDFAESSPASMVRVGETASGSTEKHIGFSMDGGANWFAASSEPSGVTGGGQVAISADGSATVWSPKGTGVYRTSGTGSSWTASAGLPAGAGVQADRVDPKTFYGWSGGTFYVSTDAGATFTAKASGLPTESVRFKAVPGVKGDVWLAGGTATTSYGLWHSTDGGATFTKQAGVDQADNIGFGKAAPGKTYPAMYTSAKIGGVRGLYRSDDAGASWVRINDAAHQWGWTGGAITGDPRIYGRVYVGTNGRGIVYGDTAGGVSPSPSASASASNSPSPSASPSPSPSASASSSPSPSPSASASSSPSSGTSSCEITYAVSSQWGGGFGANVTVANKGTTAVNGWTVKWAFPSGQTVTSLWNGNATQSGAQVTVTDAGYNKAIAPGSSASFGFNGSWSGANTAPTAFTLNGTACSVKTG</sequence>
<dbReference type="GO" id="GO:0004553">
    <property type="term" value="F:hydrolase activity, hydrolyzing O-glycosyl compounds"/>
    <property type="evidence" value="ECO:0007669"/>
    <property type="project" value="InterPro"/>
</dbReference>
<proteinExistence type="inferred from homology"/>
<dbReference type="Gene3D" id="2.60.40.290">
    <property type="match status" value="1"/>
</dbReference>
<dbReference type="CDD" id="cd15482">
    <property type="entry name" value="Sialidase_non-viral"/>
    <property type="match status" value="1"/>
</dbReference>
<dbReference type="SMART" id="SM00637">
    <property type="entry name" value="CBD_II"/>
    <property type="match status" value="1"/>
</dbReference>
<dbReference type="AlphaFoldDB" id="A0A3N4SIC7"/>
<organism evidence="11 12">
    <name type="scientific">Kitasatospora cineracea</name>
    <dbReference type="NCBI Taxonomy" id="88074"/>
    <lineage>
        <taxon>Bacteria</taxon>
        <taxon>Bacillati</taxon>
        <taxon>Actinomycetota</taxon>
        <taxon>Actinomycetes</taxon>
        <taxon>Kitasatosporales</taxon>
        <taxon>Streptomycetaceae</taxon>
        <taxon>Kitasatospora</taxon>
    </lineage>
</organism>
<dbReference type="RefSeq" id="WP_123819350.1">
    <property type="nucleotide sequence ID" value="NZ_RKQG01000001.1"/>
</dbReference>
<accession>A0A3N4SIC7</accession>
<dbReference type="InterPro" id="IPR052025">
    <property type="entry name" value="Xyloglucanase_GH74"/>
</dbReference>
<evidence type="ECO:0000256" key="2">
    <source>
        <dbReference type="ARBA" id="ARBA00022801"/>
    </source>
</evidence>
<dbReference type="Pfam" id="PF00553">
    <property type="entry name" value="CBM_2"/>
    <property type="match status" value="1"/>
</dbReference>
<evidence type="ECO:0000256" key="1">
    <source>
        <dbReference type="ARBA" id="ARBA00022729"/>
    </source>
</evidence>